<dbReference type="AlphaFoldDB" id="A0A365PDC0"/>
<evidence type="ECO:0000313" key="4">
    <source>
        <dbReference type="Proteomes" id="UP000252187"/>
    </source>
</evidence>
<gene>
    <name evidence="3" type="ORF">DQ226_03770</name>
</gene>
<comment type="caution">
    <text evidence="3">The sequence shown here is derived from an EMBL/GenBank/DDBJ whole genome shotgun (WGS) entry which is preliminary data.</text>
</comment>
<protein>
    <recommendedName>
        <fullName evidence="2">Alpha/beta hydrolase fold-3 domain-containing protein</fullName>
    </recommendedName>
</protein>
<dbReference type="InterPro" id="IPR029058">
    <property type="entry name" value="AB_hydrolase_fold"/>
</dbReference>
<reference evidence="3 4" key="1">
    <citation type="submission" date="2018-06" db="EMBL/GenBank/DDBJ databases">
        <title>Whole genome sequencing of four bacterial strains from South Shetland trench revealing bio-synthetic gene clusters.</title>
        <authorList>
            <person name="Abdel-Mageed W.M."/>
            <person name="Lehri B."/>
            <person name="Jarmusch S.A."/>
            <person name="Miranda K."/>
            <person name="Goodfellow M."/>
            <person name="Jaspars M."/>
            <person name="Karlyshev A.V."/>
        </authorList>
    </citation>
    <scope>NUCLEOTIDE SEQUENCE [LARGE SCALE GENOMIC DNA]</scope>
    <source>
        <strain evidence="3 4">SST1</strain>
    </source>
</reference>
<dbReference type="GO" id="GO:0016787">
    <property type="term" value="F:hydrolase activity"/>
    <property type="evidence" value="ECO:0007669"/>
    <property type="project" value="InterPro"/>
</dbReference>
<name>A0A365PDC0_9ACTN</name>
<dbReference type="SUPFAM" id="SSF53474">
    <property type="entry name" value="alpha/beta-Hydrolases"/>
    <property type="match status" value="1"/>
</dbReference>
<dbReference type="InterPro" id="IPR013094">
    <property type="entry name" value="AB_hydrolase_3"/>
</dbReference>
<dbReference type="Pfam" id="PF07859">
    <property type="entry name" value="Abhydrolase_3"/>
    <property type="match status" value="1"/>
</dbReference>
<dbReference type="Gene3D" id="3.40.50.1820">
    <property type="entry name" value="alpha/beta hydrolase"/>
    <property type="match status" value="1"/>
</dbReference>
<evidence type="ECO:0000313" key="3">
    <source>
        <dbReference type="EMBL" id="RBA39127.1"/>
    </source>
</evidence>
<evidence type="ECO:0000256" key="1">
    <source>
        <dbReference type="SAM" id="MobiDB-lite"/>
    </source>
</evidence>
<feature type="domain" description="Alpha/beta hydrolase fold-3" evidence="2">
    <location>
        <begin position="22"/>
        <end position="69"/>
    </location>
</feature>
<dbReference type="EMBL" id="QNTT01000006">
    <property type="protein sequence ID" value="RBA39127.1"/>
    <property type="molecule type" value="Genomic_DNA"/>
</dbReference>
<organism evidence="3 4">
    <name type="scientific">Dietzia maris</name>
    <dbReference type="NCBI Taxonomy" id="37915"/>
    <lineage>
        <taxon>Bacteria</taxon>
        <taxon>Bacillati</taxon>
        <taxon>Actinomycetota</taxon>
        <taxon>Actinomycetes</taxon>
        <taxon>Mycobacteriales</taxon>
        <taxon>Dietziaceae</taxon>
        <taxon>Dietzia</taxon>
    </lineage>
</organism>
<feature type="region of interest" description="Disordered" evidence="1">
    <location>
        <begin position="1"/>
        <end position="28"/>
    </location>
</feature>
<proteinExistence type="predicted"/>
<accession>A0A365PDC0</accession>
<feature type="compositionally biased region" description="Low complexity" evidence="1">
    <location>
        <begin position="1"/>
        <end position="17"/>
    </location>
</feature>
<sequence>MPTPGTSRSTTPGGLTRPAPPSTRRRPPIAIVCGGDDFVVDDVRRFVEASRSRGATIDLRVWPGMIHCFPVVAGTPEGASALAVLAAHIRSAVAGASDARR</sequence>
<dbReference type="Proteomes" id="UP000252187">
    <property type="component" value="Unassembled WGS sequence"/>
</dbReference>
<evidence type="ECO:0000259" key="2">
    <source>
        <dbReference type="Pfam" id="PF07859"/>
    </source>
</evidence>